<dbReference type="PANTHER" id="PTHR43401:SF2">
    <property type="entry name" value="L-THREONINE 3-DEHYDROGENASE"/>
    <property type="match status" value="1"/>
</dbReference>
<dbReference type="InterPro" id="IPR036291">
    <property type="entry name" value="NAD(P)-bd_dom_sf"/>
</dbReference>
<dbReference type="PROSITE" id="PS00059">
    <property type="entry name" value="ADH_ZINC"/>
    <property type="match status" value="1"/>
</dbReference>
<protein>
    <submittedName>
        <fullName evidence="6">Putative chlorophyll synthesis pathway protein BchC</fullName>
    </submittedName>
</protein>
<dbReference type="GO" id="GO:0016491">
    <property type="term" value="F:oxidoreductase activity"/>
    <property type="evidence" value="ECO:0007669"/>
    <property type="project" value="UniProtKB-KW"/>
</dbReference>
<dbReference type="InterPro" id="IPR013149">
    <property type="entry name" value="ADH-like_C"/>
</dbReference>
<evidence type="ECO:0000256" key="4">
    <source>
        <dbReference type="RuleBase" id="RU361277"/>
    </source>
</evidence>
<dbReference type="Pfam" id="PF00107">
    <property type="entry name" value="ADH_zinc_N"/>
    <property type="match status" value="1"/>
</dbReference>
<evidence type="ECO:0000259" key="5">
    <source>
        <dbReference type="SMART" id="SM00829"/>
    </source>
</evidence>
<gene>
    <name evidence="6" type="ORF">CUESP1_0559</name>
</gene>
<reference evidence="6 7" key="1">
    <citation type="submission" date="2016-11" db="EMBL/GenBank/DDBJ databases">
        <authorList>
            <person name="Manzoor S."/>
        </authorList>
    </citation>
    <scope>NUCLEOTIDE SEQUENCE [LARGE SCALE GENOMIC DNA]</scope>
    <source>
        <strain evidence="6">Clostridium ultunense strain Esp</strain>
    </source>
</reference>
<dbReference type="InterPro" id="IPR002328">
    <property type="entry name" value="ADH_Zn_CS"/>
</dbReference>
<dbReference type="EMBL" id="LT669839">
    <property type="protein sequence ID" value="SHD75944.1"/>
    <property type="molecule type" value="Genomic_DNA"/>
</dbReference>
<dbReference type="InterPro" id="IPR020843">
    <property type="entry name" value="ER"/>
</dbReference>
<keyword evidence="2 4" id="KW-0862">Zinc</keyword>
<dbReference type="GO" id="GO:0008270">
    <property type="term" value="F:zinc ion binding"/>
    <property type="evidence" value="ECO:0007669"/>
    <property type="project" value="InterPro"/>
</dbReference>
<evidence type="ECO:0000256" key="1">
    <source>
        <dbReference type="ARBA" id="ARBA00022723"/>
    </source>
</evidence>
<dbReference type="Proteomes" id="UP000245423">
    <property type="component" value="Chromosome 1"/>
</dbReference>
<dbReference type="OrthoDB" id="9769198at2"/>
<dbReference type="InterPro" id="IPR011032">
    <property type="entry name" value="GroES-like_sf"/>
</dbReference>
<comment type="cofactor">
    <cofactor evidence="4">
        <name>Zn(2+)</name>
        <dbReference type="ChEBI" id="CHEBI:29105"/>
    </cofactor>
</comment>
<dbReference type="InterPro" id="IPR050129">
    <property type="entry name" value="Zn_alcohol_dh"/>
</dbReference>
<keyword evidence="3" id="KW-0560">Oxidoreductase</keyword>
<keyword evidence="7" id="KW-1185">Reference proteome</keyword>
<dbReference type="SUPFAM" id="SSF50129">
    <property type="entry name" value="GroES-like"/>
    <property type="match status" value="1"/>
</dbReference>
<evidence type="ECO:0000313" key="7">
    <source>
        <dbReference type="Proteomes" id="UP000245423"/>
    </source>
</evidence>
<dbReference type="AlphaFoldDB" id="M1Z9H5"/>
<dbReference type="PANTHER" id="PTHR43401">
    <property type="entry name" value="L-THREONINE 3-DEHYDROGENASE"/>
    <property type="match status" value="1"/>
</dbReference>
<dbReference type="SUPFAM" id="SSF51735">
    <property type="entry name" value="NAD(P)-binding Rossmann-fold domains"/>
    <property type="match status" value="1"/>
</dbReference>
<dbReference type="InterPro" id="IPR013154">
    <property type="entry name" value="ADH-like_N"/>
</dbReference>
<accession>M1Z9H5</accession>
<sequence length="341" mass="37333">MRAAVMPGVEEIEIIEVPTLEVGEDEVLVRVKAVGICTWEQKFYAGQYGGFPFIGGHEISGIVEKVGSKVSQGLAIGDKVVVASLTRCGECYYCRRGYDNQCENAIDVEKVPGYSGPAGFAEYFVAKGYEVYKISDEIDFAVGTLAEPLACVNHSIDMGKLEIGDYTLILGGGVMGLLHIFLAKEKGATVIVSEPDSARRQNALKLGADHGIDPISENIVESINEITLGRGVDVVFFTAGGEKAIEDGINCLNIRGRLVIYGSTKPSDLITLDPKIFHYNEITITGVTKHTKETFRKAAEIISNNRLPFESLISEKYPFEEIKKAFERSKDMSTYRVIVEL</sequence>
<dbReference type="Gene3D" id="3.40.50.720">
    <property type="entry name" value="NAD(P)-binding Rossmann-like Domain"/>
    <property type="match status" value="1"/>
</dbReference>
<evidence type="ECO:0000313" key="6">
    <source>
        <dbReference type="EMBL" id="SHD75944.1"/>
    </source>
</evidence>
<feature type="domain" description="Enoyl reductase (ER)" evidence="5">
    <location>
        <begin position="8"/>
        <end position="339"/>
    </location>
</feature>
<dbReference type="RefSeq" id="WP_005584077.1">
    <property type="nucleotide sequence ID" value="NZ_LT669839.1"/>
</dbReference>
<keyword evidence="1 4" id="KW-0479">Metal-binding</keyword>
<comment type="similarity">
    <text evidence="4">Belongs to the zinc-containing alcohol dehydrogenase family.</text>
</comment>
<organism evidence="6 7">
    <name type="scientific">[Clostridium] ultunense Esp</name>
    <dbReference type="NCBI Taxonomy" id="1288971"/>
    <lineage>
        <taxon>Bacteria</taxon>
        <taxon>Bacillati</taxon>
        <taxon>Bacillota</taxon>
        <taxon>Tissierellia</taxon>
        <taxon>Tissierellales</taxon>
        <taxon>Tepidimicrobiaceae</taxon>
        <taxon>Schnuerera</taxon>
    </lineage>
</organism>
<name>M1Z9H5_9FIRM</name>
<proteinExistence type="inferred from homology"/>
<evidence type="ECO:0000256" key="3">
    <source>
        <dbReference type="ARBA" id="ARBA00023002"/>
    </source>
</evidence>
<dbReference type="HOGENOM" id="CLU_026673_11_0_9"/>
<dbReference type="Pfam" id="PF08240">
    <property type="entry name" value="ADH_N"/>
    <property type="match status" value="1"/>
</dbReference>
<dbReference type="Gene3D" id="3.90.180.10">
    <property type="entry name" value="Medium-chain alcohol dehydrogenases, catalytic domain"/>
    <property type="match status" value="1"/>
</dbReference>
<evidence type="ECO:0000256" key="2">
    <source>
        <dbReference type="ARBA" id="ARBA00022833"/>
    </source>
</evidence>
<dbReference type="SMART" id="SM00829">
    <property type="entry name" value="PKS_ER"/>
    <property type="match status" value="1"/>
</dbReference>